<dbReference type="RefSeq" id="WP_242843860.1">
    <property type="nucleotide sequence ID" value="NZ_CABKUE010000009.1"/>
</dbReference>
<dbReference type="Proteomes" id="UP000095544">
    <property type="component" value="Unassembled WGS sequence"/>
</dbReference>
<keyword evidence="3" id="KW-0597">Phosphoprotein</keyword>
<sequence>MEENGIWGIYEMRIAICDDEKKLRNSLRRVLETQLQLDGVDYEIQEYECGEDLLARIEQNVPDILFLDIEMNGMDGMETARELRRKYQDTVLIFVTAYPDFVFQGYEVHAFHYILKPYKEEKIREVLGKAVEETGLNQEKYYLVEQKAGTLRLPFGRVLYFKSEGRTVEALLDNGDMEGSAAYEIVKFYGKLGEIEEEMPSFFIRIHNRYLVNLKYVDKLEGSSLDCGGQSLPVSRAYKQAAAVAFAKLMLK</sequence>
<dbReference type="STRING" id="39482.ERS852491_03567"/>
<dbReference type="GO" id="GO:0000156">
    <property type="term" value="F:phosphorelay response regulator activity"/>
    <property type="evidence" value="ECO:0007669"/>
    <property type="project" value="InterPro"/>
</dbReference>
<dbReference type="Pfam" id="PF00072">
    <property type="entry name" value="Response_reg"/>
    <property type="match status" value="1"/>
</dbReference>
<dbReference type="InterPro" id="IPR046947">
    <property type="entry name" value="LytR-like"/>
</dbReference>
<dbReference type="PROSITE" id="PS50930">
    <property type="entry name" value="HTH_LYTTR"/>
    <property type="match status" value="1"/>
</dbReference>
<evidence type="ECO:0000256" key="3">
    <source>
        <dbReference type="PROSITE-ProRule" id="PRU00169"/>
    </source>
</evidence>
<dbReference type="SMART" id="SM00448">
    <property type="entry name" value="REC"/>
    <property type="match status" value="1"/>
</dbReference>
<dbReference type="Pfam" id="PF04397">
    <property type="entry name" value="LytTR"/>
    <property type="match status" value="1"/>
</dbReference>
<name>A0A174INJ2_9FIRM</name>
<proteinExistence type="predicted"/>
<dbReference type="EMBL" id="CYZU01000039">
    <property type="protein sequence ID" value="CUO86908.1"/>
    <property type="molecule type" value="Genomic_DNA"/>
</dbReference>
<gene>
    <name evidence="6" type="primary">yehT_3</name>
    <name evidence="6" type="ORF">ERS852491_03567</name>
</gene>
<evidence type="ECO:0000313" key="7">
    <source>
        <dbReference type="Proteomes" id="UP000095544"/>
    </source>
</evidence>
<feature type="domain" description="Response regulatory" evidence="4">
    <location>
        <begin position="13"/>
        <end position="131"/>
    </location>
</feature>
<dbReference type="Gene3D" id="3.40.50.2300">
    <property type="match status" value="1"/>
</dbReference>
<evidence type="ECO:0000256" key="1">
    <source>
        <dbReference type="ARBA" id="ARBA00018672"/>
    </source>
</evidence>
<dbReference type="InterPro" id="IPR007492">
    <property type="entry name" value="LytTR_DNA-bd_dom"/>
</dbReference>
<evidence type="ECO:0000256" key="2">
    <source>
        <dbReference type="ARBA" id="ARBA00024867"/>
    </source>
</evidence>
<organism evidence="6 7">
    <name type="scientific">Faecalicatena contorta</name>
    <dbReference type="NCBI Taxonomy" id="39482"/>
    <lineage>
        <taxon>Bacteria</taxon>
        <taxon>Bacillati</taxon>
        <taxon>Bacillota</taxon>
        <taxon>Clostridia</taxon>
        <taxon>Lachnospirales</taxon>
        <taxon>Lachnospiraceae</taxon>
        <taxon>Faecalicatena</taxon>
    </lineage>
</organism>
<protein>
    <recommendedName>
        <fullName evidence="1">Stage 0 sporulation protein A homolog</fullName>
    </recommendedName>
</protein>
<dbReference type="PANTHER" id="PTHR37299:SF1">
    <property type="entry name" value="STAGE 0 SPORULATION PROTEIN A HOMOLOG"/>
    <property type="match status" value="1"/>
</dbReference>
<dbReference type="PANTHER" id="PTHR37299">
    <property type="entry name" value="TRANSCRIPTIONAL REGULATOR-RELATED"/>
    <property type="match status" value="1"/>
</dbReference>
<dbReference type="AlphaFoldDB" id="A0A174INJ2"/>
<evidence type="ECO:0000313" key="6">
    <source>
        <dbReference type="EMBL" id="CUO86908.1"/>
    </source>
</evidence>
<reference evidence="6 7" key="1">
    <citation type="submission" date="2015-09" db="EMBL/GenBank/DDBJ databases">
        <authorList>
            <consortium name="Pathogen Informatics"/>
        </authorList>
    </citation>
    <scope>NUCLEOTIDE SEQUENCE [LARGE SCALE GENOMIC DNA]</scope>
    <source>
        <strain evidence="6 7">2789STDY5834876</strain>
    </source>
</reference>
<evidence type="ECO:0000259" key="5">
    <source>
        <dbReference type="PROSITE" id="PS50930"/>
    </source>
</evidence>
<evidence type="ECO:0000259" key="4">
    <source>
        <dbReference type="PROSITE" id="PS50110"/>
    </source>
</evidence>
<dbReference type="GO" id="GO:0003677">
    <property type="term" value="F:DNA binding"/>
    <property type="evidence" value="ECO:0007669"/>
    <property type="project" value="InterPro"/>
</dbReference>
<dbReference type="PROSITE" id="PS50110">
    <property type="entry name" value="RESPONSE_REGULATORY"/>
    <property type="match status" value="1"/>
</dbReference>
<dbReference type="SMART" id="SM00850">
    <property type="entry name" value="LytTR"/>
    <property type="match status" value="1"/>
</dbReference>
<accession>A0A174INJ2</accession>
<dbReference type="SUPFAM" id="SSF52172">
    <property type="entry name" value="CheY-like"/>
    <property type="match status" value="1"/>
</dbReference>
<feature type="modified residue" description="4-aspartylphosphate" evidence="3">
    <location>
        <position position="68"/>
    </location>
</feature>
<dbReference type="Gene3D" id="2.40.50.1020">
    <property type="entry name" value="LytTr DNA-binding domain"/>
    <property type="match status" value="1"/>
</dbReference>
<dbReference type="InterPro" id="IPR011006">
    <property type="entry name" value="CheY-like_superfamily"/>
</dbReference>
<feature type="domain" description="HTH LytTR-type" evidence="5">
    <location>
        <begin position="144"/>
        <end position="248"/>
    </location>
</feature>
<dbReference type="InterPro" id="IPR001789">
    <property type="entry name" value="Sig_transdc_resp-reg_receiver"/>
</dbReference>
<comment type="function">
    <text evidence="2">May play the central regulatory role in sporulation. It may be an element of the effector pathway responsible for the activation of sporulation genes in response to nutritional stress. Spo0A may act in concert with spo0H (a sigma factor) to control the expression of some genes that are critical to the sporulation process.</text>
</comment>